<dbReference type="Gene3D" id="3.40.1620.10">
    <property type="entry name" value="YefM-like domain"/>
    <property type="match status" value="1"/>
</dbReference>
<dbReference type="SUPFAM" id="SSF143120">
    <property type="entry name" value="YefM-like"/>
    <property type="match status" value="1"/>
</dbReference>
<feature type="compositionally biased region" description="Polar residues" evidence="3">
    <location>
        <begin position="64"/>
        <end position="73"/>
    </location>
</feature>
<evidence type="ECO:0000256" key="1">
    <source>
        <dbReference type="ARBA" id="ARBA00009981"/>
    </source>
</evidence>
<reference evidence="4 5" key="1">
    <citation type="submission" date="2018-08" db="EMBL/GenBank/DDBJ databases">
        <title>Lactobacillus suantsai sp. nov., isolated from traditional fermented suan-tsai in Taiwan.</title>
        <authorList>
            <person name="Huang C.-H."/>
        </authorList>
    </citation>
    <scope>NUCLEOTIDE SEQUENCE [LARGE SCALE GENOMIC DNA]</scope>
    <source>
        <strain evidence="4 5">BCRC 12945</strain>
    </source>
</reference>
<organism evidence="4 5">
    <name type="scientific">Levilactobacillus suantsaii</name>
    <dbReference type="NCBI Taxonomy" id="2292255"/>
    <lineage>
        <taxon>Bacteria</taxon>
        <taxon>Bacillati</taxon>
        <taxon>Bacillota</taxon>
        <taxon>Bacilli</taxon>
        <taxon>Lactobacillales</taxon>
        <taxon>Lactobacillaceae</taxon>
        <taxon>Levilactobacillus</taxon>
    </lineage>
</organism>
<name>A0A4Q0VFZ8_9LACO</name>
<dbReference type="Proteomes" id="UP000290602">
    <property type="component" value="Unassembled WGS sequence"/>
</dbReference>
<dbReference type="OrthoDB" id="2321886at2"/>
<protein>
    <recommendedName>
        <fullName evidence="2">Antitoxin</fullName>
    </recommendedName>
</protein>
<dbReference type="InterPro" id="IPR006442">
    <property type="entry name" value="Antitoxin_Phd/YefM"/>
</dbReference>
<keyword evidence="5" id="KW-1185">Reference proteome</keyword>
<dbReference type="RefSeq" id="WP_129033075.1">
    <property type="nucleotide sequence ID" value="NZ_CP059603.1"/>
</dbReference>
<proteinExistence type="inferred from homology"/>
<feature type="compositionally biased region" description="Low complexity" evidence="3">
    <location>
        <begin position="77"/>
        <end position="93"/>
    </location>
</feature>
<feature type="region of interest" description="Disordered" evidence="3">
    <location>
        <begin position="64"/>
        <end position="93"/>
    </location>
</feature>
<comment type="caution">
    <text evidence="4">The sequence shown here is derived from an EMBL/GenBank/DDBJ whole genome shotgun (WGS) entry which is preliminary data.</text>
</comment>
<sequence>MTKVKATTTKKLKKHFAHYADWVNQHDGAVIVTREHHRNVVMISKAEYETWQRTLNAWSTLTQNEDLQQSMDELTNADESTTADTTPPADDEA</sequence>
<dbReference type="AlphaFoldDB" id="A0A4Q0VFZ8"/>
<dbReference type="Pfam" id="PF02604">
    <property type="entry name" value="PhdYeFM_antitox"/>
    <property type="match status" value="1"/>
</dbReference>
<comment type="similarity">
    <text evidence="1 2">Belongs to the phD/YefM antitoxin family.</text>
</comment>
<gene>
    <name evidence="4" type="ORF">DXH47_09455</name>
</gene>
<evidence type="ECO:0000256" key="3">
    <source>
        <dbReference type="SAM" id="MobiDB-lite"/>
    </source>
</evidence>
<comment type="function">
    <text evidence="2">Antitoxin component of a type II toxin-antitoxin (TA) system.</text>
</comment>
<dbReference type="InterPro" id="IPR036165">
    <property type="entry name" value="YefM-like_sf"/>
</dbReference>
<dbReference type="EMBL" id="QXIL01000022">
    <property type="protein sequence ID" value="RXI77224.1"/>
    <property type="molecule type" value="Genomic_DNA"/>
</dbReference>
<evidence type="ECO:0000256" key="2">
    <source>
        <dbReference type="RuleBase" id="RU362080"/>
    </source>
</evidence>
<evidence type="ECO:0000313" key="5">
    <source>
        <dbReference type="Proteomes" id="UP000290602"/>
    </source>
</evidence>
<accession>A0A4Q0VFZ8</accession>
<evidence type="ECO:0000313" key="4">
    <source>
        <dbReference type="EMBL" id="RXI77224.1"/>
    </source>
</evidence>